<organism evidence="1">
    <name type="scientific">marine metagenome</name>
    <dbReference type="NCBI Taxonomy" id="408172"/>
    <lineage>
        <taxon>unclassified sequences</taxon>
        <taxon>metagenomes</taxon>
        <taxon>ecological metagenomes</taxon>
    </lineage>
</organism>
<feature type="non-terminal residue" evidence="1">
    <location>
        <position position="1"/>
    </location>
</feature>
<gene>
    <name evidence="1" type="ORF">METZ01_LOCUS391367</name>
</gene>
<name>A0A382UW76_9ZZZZ</name>
<proteinExistence type="predicted"/>
<accession>A0A382UW76</accession>
<evidence type="ECO:0000313" key="1">
    <source>
        <dbReference type="EMBL" id="SVD38513.1"/>
    </source>
</evidence>
<feature type="non-terminal residue" evidence="1">
    <location>
        <position position="22"/>
    </location>
</feature>
<dbReference type="AlphaFoldDB" id="A0A382UW76"/>
<reference evidence="1" key="1">
    <citation type="submission" date="2018-05" db="EMBL/GenBank/DDBJ databases">
        <authorList>
            <person name="Lanie J.A."/>
            <person name="Ng W.-L."/>
            <person name="Kazmierczak K.M."/>
            <person name="Andrzejewski T.M."/>
            <person name="Davidsen T.M."/>
            <person name="Wayne K.J."/>
            <person name="Tettelin H."/>
            <person name="Glass J.I."/>
            <person name="Rusch D."/>
            <person name="Podicherti R."/>
            <person name="Tsui H.-C.T."/>
            <person name="Winkler M.E."/>
        </authorList>
    </citation>
    <scope>NUCLEOTIDE SEQUENCE</scope>
</reference>
<protein>
    <submittedName>
        <fullName evidence="1">Uncharacterized protein</fullName>
    </submittedName>
</protein>
<dbReference type="EMBL" id="UINC01147282">
    <property type="protein sequence ID" value="SVD38513.1"/>
    <property type="molecule type" value="Genomic_DNA"/>
</dbReference>
<sequence>ATRRSFCARTVAPKPMAACWSA</sequence>